<reference evidence="1 2" key="1">
    <citation type="submission" date="2019-08" db="EMBL/GenBank/DDBJ databases">
        <title>The genome of the soybean aphid Biotype 1, its phylome, world population structure and adaptation to the North American continent.</title>
        <authorList>
            <person name="Giordano R."/>
            <person name="Donthu R.K."/>
            <person name="Hernandez A.G."/>
            <person name="Wright C.L."/>
            <person name="Zimin A.V."/>
        </authorList>
    </citation>
    <scope>NUCLEOTIDE SEQUENCE [LARGE SCALE GENOMIC DNA]</scope>
    <source>
        <tissue evidence="1">Whole aphids</tissue>
    </source>
</reference>
<sequence length="196" mass="22378">MNETPCHPITMNSQRVTVKIPDGLPALMMVVAREVMRHAPEDECAAYSIVADYLEEMIKENRGKSVSSIDNEWTREIIAQNLLKTVEKYGVTTESANDAATLIQRAWRKHNKPVSKLKQDSLETGDCFSSKELLEDTFYEMNCENDSDDMERVNVVKKGQRDYVPPIPDFIKDSYSLKYEGSVNGQLKDISYEDEE</sequence>
<keyword evidence="2" id="KW-1185">Reference proteome</keyword>
<proteinExistence type="predicted"/>
<name>A0A6G0TME8_APHGL</name>
<dbReference type="AlphaFoldDB" id="A0A6G0TME8"/>
<accession>A0A6G0TME8</accession>
<protein>
    <recommendedName>
        <fullName evidence="3">RIIa domain-containing protein</fullName>
    </recommendedName>
</protein>
<dbReference type="Proteomes" id="UP000475862">
    <property type="component" value="Unassembled WGS sequence"/>
</dbReference>
<evidence type="ECO:0008006" key="3">
    <source>
        <dbReference type="Google" id="ProtNLM"/>
    </source>
</evidence>
<gene>
    <name evidence="1" type="ORF">AGLY_007586</name>
</gene>
<comment type="caution">
    <text evidence="1">The sequence shown here is derived from an EMBL/GenBank/DDBJ whole genome shotgun (WGS) entry which is preliminary data.</text>
</comment>
<organism evidence="1 2">
    <name type="scientific">Aphis glycines</name>
    <name type="common">Soybean aphid</name>
    <dbReference type="NCBI Taxonomy" id="307491"/>
    <lineage>
        <taxon>Eukaryota</taxon>
        <taxon>Metazoa</taxon>
        <taxon>Ecdysozoa</taxon>
        <taxon>Arthropoda</taxon>
        <taxon>Hexapoda</taxon>
        <taxon>Insecta</taxon>
        <taxon>Pterygota</taxon>
        <taxon>Neoptera</taxon>
        <taxon>Paraneoptera</taxon>
        <taxon>Hemiptera</taxon>
        <taxon>Sternorrhyncha</taxon>
        <taxon>Aphidomorpha</taxon>
        <taxon>Aphidoidea</taxon>
        <taxon>Aphididae</taxon>
        <taxon>Aphidini</taxon>
        <taxon>Aphis</taxon>
        <taxon>Aphis</taxon>
    </lineage>
</organism>
<evidence type="ECO:0000313" key="1">
    <source>
        <dbReference type="EMBL" id="KAE9535685.1"/>
    </source>
</evidence>
<evidence type="ECO:0000313" key="2">
    <source>
        <dbReference type="Proteomes" id="UP000475862"/>
    </source>
</evidence>
<dbReference type="Gene3D" id="1.20.890.10">
    <property type="entry name" value="cAMP-dependent protein kinase regulatory subunit, dimerization-anchoring domain"/>
    <property type="match status" value="1"/>
</dbReference>
<dbReference type="OrthoDB" id="26525at2759"/>
<dbReference type="EMBL" id="VYZN01000025">
    <property type="protein sequence ID" value="KAE9535685.1"/>
    <property type="molecule type" value="Genomic_DNA"/>
</dbReference>